<dbReference type="Proteomes" id="UP000828390">
    <property type="component" value="Unassembled WGS sequence"/>
</dbReference>
<evidence type="ECO:0000313" key="2">
    <source>
        <dbReference type="EMBL" id="KAH3736977.1"/>
    </source>
</evidence>
<keyword evidence="3" id="KW-1185">Reference proteome</keyword>
<accession>A0A9D4D2K8</accession>
<evidence type="ECO:0000313" key="3">
    <source>
        <dbReference type="Proteomes" id="UP000828390"/>
    </source>
</evidence>
<dbReference type="AlphaFoldDB" id="A0A9D4D2K8"/>
<feature type="compositionally biased region" description="Basic and acidic residues" evidence="1">
    <location>
        <begin position="37"/>
        <end position="59"/>
    </location>
</feature>
<reference evidence="2" key="2">
    <citation type="submission" date="2020-11" db="EMBL/GenBank/DDBJ databases">
        <authorList>
            <person name="McCartney M.A."/>
            <person name="Auch B."/>
            <person name="Kono T."/>
            <person name="Mallez S."/>
            <person name="Becker A."/>
            <person name="Gohl D.M."/>
            <person name="Silverstein K.A.T."/>
            <person name="Koren S."/>
            <person name="Bechman K.B."/>
            <person name="Herman A."/>
            <person name="Abrahante J.E."/>
            <person name="Garbe J."/>
        </authorList>
    </citation>
    <scope>NUCLEOTIDE SEQUENCE</scope>
    <source>
        <strain evidence="2">Duluth1</strain>
        <tissue evidence="2">Whole animal</tissue>
    </source>
</reference>
<gene>
    <name evidence="2" type="ORF">DPMN_043553</name>
</gene>
<proteinExistence type="predicted"/>
<organism evidence="2 3">
    <name type="scientific">Dreissena polymorpha</name>
    <name type="common">Zebra mussel</name>
    <name type="synonym">Mytilus polymorpha</name>
    <dbReference type="NCBI Taxonomy" id="45954"/>
    <lineage>
        <taxon>Eukaryota</taxon>
        <taxon>Metazoa</taxon>
        <taxon>Spiralia</taxon>
        <taxon>Lophotrochozoa</taxon>
        <taxon>Mollusca</taxon>
        <taxon>Bivalvia</taxon>
        <taxon>Autobranchia</taxon>
        <taxon>Heteroconchia</taxon>
        <taxon>Euheterodonta</taxon>
        <taxon>Imparidentia</taxon>
        <taxon>Neoheterodontei</taxon>
        <taxon>Myida</taxon>
        <taxon>Dreissenoidea</taxon>
        <taxon>Dreissenidae</taxon>
        <taxon>Dreissena</taxon>
    </lineage>
</organism>
<comment type="caution">
    <text evidence="2">The sequence shown here is derived from an EMBL/GenBank/DDBJ whole genome shotgun (WGS) entry which is preliminary data.</text>
</comment>
<protein>
    <submittedName>
        <fullName evidence="2">Uncharacterized protein</fullName>
    </submittedName>
</protein>
<reference evidence="2" key="1">
    <citation type="journal article" date="2019" name="bioRxiv">
        <title>The Genome of the Zebra Mussel, Dreissena polymorpha: A Resource for Invasive Species Research.</title>
        <authorList>
            <person name="McCartney M.A."/>
            <person name="Auch B."/>
            <person name="Kono T."/>
            <person name="Mallez S."/>
            <person name="Zhang Y."/>
            <person name="Obille A."/>
            <person name="Becker A."/>
            <person name="Abrahante J.E."/>
            <person name="Garbe J."/>
            <person name="Badalamenti J.P."/>
            <person name="Herman A."/>
            <person name="Mangelson H."/>
            <person name="Liachko I."/>
            <person name="Sullivan S."/>
            <person name="Sone E.D."/>
            <person name="Koren S."/>
            <person name="Silverstein K.A.T."/>
            <person name="Beckman K.B."/>
            <person name="Gohl D.M."/>
        </authorList>
    </citation>
    <scope>NUCLEOTIDE SEQUENCE</scope>
    <source>
        <strain evidence="2">Duluth1</strain>
        <tissue evidence="2">Whole animal</tissue>
    </source>
</reference>
<dbReference type="EMBL" id="JAIWYP010000011">
    <property type="protein sequence ID" value="KAH3736977.1"/>
    <property type="molecule type" value="Genomic_DNA"/>
</dbReference>
<name>A0A9D4D2K8_DREPO</name>
<feature type="region of interest" description="Disordered" evidence="1">
    <location>
        <begin position="26"/>
        <end position="59"/>
    </location>
</feature>
<sequence>MDERHLLGDGENKVVTEVTVYAGNFLGGGGSNAVTRTHGEKRNLSESEERLGRHPNELY</sequence>
<evidence type="ECO:0000256" key="1">
    <source>
        <dbReference type="SAM" id="MobiDB-lite"/>
    </source>
</evidence>